<dbReference type="PANTHER" id="PTHR43356:SF2">
    <property type="entry name" value="PHOSPHATE ACETYLTRANSFERASE"/>
    <property type="match status" value="1"/>
</dbReference>
<evidence type="ECO:0000256" key="1">
    <source>
        <dbReference type="ARBA" id="ARBA00005656"/>
    </source>
</evidence>
<dbReference type="PANTHER" id="PTHR43356">
    <property type="entry name" value="PHOSPHATE ACETYLTRANSFERASE"/>
    <property type="match status" value="1"/>
</dbReference>
<feature type="domain" description="Phosphate acetyl/butaryl transferase" evidence="4">
    <location>
        <begin position="80"/>
        <end position="296"/>
    </location>
</feature>
<evidence type="ECO:0000313" key="5">
    <source>
        <dbReference type="EMBL" id="HDM89857.1"/>
    </source>
</evidence>
<dbReference type="AlphaFoldDB" id="A0A7C0XCC0"/>
<comment type="caution">
    <text evidence="5">The sequence shown here is derived from an EMBL/GenBank/DDBJ whole genome shotgun (WGS) entry which is preliminary data.</text>
</comment>
<evidence type="ECO:0000256" key="3">
    <source>
        <dbReference type="ARBA" id="ARBA00023315"/>
    </source>
</evidence>
<dbReference type="Pfam" id="PF01515">
    <property type="entry name" value="PTA_PTB"/>
    <property type="match status" value="2"/>
</dbReference>
<dbReference type="EMBL" id="DRBW01000052">
    <property type="protein sequence ID" value="HDM89857.1"/>
    <property type="molecule type" value="Genomic_DNA"/>
</dbReference>
<dbReference type="GO" id="GO:0016746">
    <property type="term" value="F:acyltransferase activity"/>
    <property type="evidence" value="ECO:0007669"/>
    <property type="project" value="UniProtKB-KW"/>
</dbReference>
<evidence type="ECO:0000259" key="4">
    <source>
        <dbReference type="Pfam" id="PF01515"/>
    </source>
</evidence>
<dbReference type="Gene3D" id="3.40.718.10">
    <property type="entry name" value="Isopropylmalate Dehydrogenase"/>
    <property type="match status" value="1"/>
</dbReference>
<dbReference type="SUPFAM" id="SSF53659">
    <property type="entry name" value="Isocitrate/Isopropylmalate dehydrogenase-like"/>
    <property type="match status" value="1"/>
</dbReference>
<dbReference type="NCBIfam" id="NF006045">
    <property type="entry name" value="PRK08190.1"/>
    <property type="match status" value="1"/>
</dbReference>
<feature type="domain" description="Phosphate acetyl/butaryl transferase" evidence="4">
    <location>
        <begin position="7"/>
        <end position="72"/>
    </location>
</feature>
<keyword evidence="3" id="KW-0012">Acyltransferase</keyword>
<comment type="similarity">
    <text evidence="1">Belongs to the phosphate acetyltransferase and butyryltransferase family.</text>
</comment>
<dbReference type="PIRSF" id="PIRSF000428">
    <property type="entry name" value="P_Ac_trans"/>
    <property type="match status" value="1"/>
</dbReference>
<keyword evidence="2" id="KW-0808">Transferase</keyword>
<reference evidence="5" key="1">
    <citation type="journal article" date="2020" name="mSystems">
        <title>Genome- and Community-Level Interaction Insights into Carbon Utilization and Element Cycling Functions of Hydrothermarchaeota in Hydrothermal Sediment.</title>
        <authorList>
            <person name="Zhou Z."/>
            <person name="Liu Y."/>
            <person name="Xu W."/>
            <person name="Pan J."/>
            <person name="Luo Z.H."/>
            <person name="Li M."/>
        </authorList>
    </citation>
    <scope>NUCLEOTIDE SEQUENCE [LARGE SCALE GENOMIC DNA]</scope>
    <source>
        <strain evidence="5">HyVt-237</strain>
    </source>
</reference>
<sequence>MIRRLSELVEEVKGAEIKKLIVAVGEDPHTIEAVARGVNEGMIKAHLVGNRDNIYRVAKEHGVDPGIFEITHEPDPSKAVKEAVRLVREGEGDMLMKGLVSTVTYMRAILDKQQGLLPEGTLLSHVTVVEFPTYPKLIIAADVAVIIHPDLNQKVQILKYTIKVAHELGIEMPKAAIISAIETVNPKMPSSVDAAIIKVMAERGQIKGAIVDGPLALDLAVSKESTKIKGVKSEVAGDADIVIFPDIVTGNVFFKTATWLAGAELAAVVAGTTAPCILTSRGDSEDSKFYSIALAAKMAGKGWA</sequence>
<proteinExistence type="inferred from homology"/>
<dbReference type="InterPro" id="IPR050500">
    <property type="entry name" value="Phos_Acetyltrans/Butyryltrans"/>
</dbReference>
<dbReference type="Proteomes" id="UP000885931">
    <property type="component" value="Unassembled WGS sequence"/>
</dbReference>
<protein>
    <submittedName>
        <fullName evidence="5">Bifunctional enoyl-CoA hydratase/phosphate acetyltransferase</fullName>
    </submittedName>
</protein>
<dbReference type="InterPro" id="IPR012147">
    <property type="entry name" value="P_Ac_Bu_trans"/>
</dbReference>
<evidence type="ECO:0000256" key="2">
    <source>
        <dbReference type="ARBA" id="ARBA00022679"/>
    </source>
</evidence>
<dbReference type="InterPro" id="IPR002505">
    <property type="entry name" value="PTA_PTB"/>
</dbReference>
<gene>
    <name evidence="5" type="ORF">ENG67_01440</name>
</gene>
<accession>A0A7C0XCC0</accession>
<organism evidence="5">
    <name type="scientific">candidate division WOR-3 bacterium</name>
    <dbReference type="NCBI Taxonomy" id="2052148"/>
    <lineage>
        <taxon>Bacteria</taxon>
        <taxon>Bacteria division WOR-3</taxon>
    </lineage>
</organism>
<name>A0A7C0XCC0_UNCW3</name>